<dbReference type="PANTHER" id="PTHR31751">
    <property type="entry name" value="SI:CH211-108C17.2-RELATED-RELATED"/>
    <property type="match status" value="1"/>
</dbReference>
<evidence type="ECO:0000313" key="2">
    <source>
        <dbReference type="EMBL" id="CAG2242765.1"/>
    </source>
</evidence>
<evidence type="ECO:0000313" key="3">
    <source>
        <dbReference type="Proteomes" id="UP000683360"/>
    </source>
</evidence>
<feature type="compositionally biased region" description="Acidic residues" evidence="1">
    <location>
        <begin position="34"/>
        <end position="47"/>
    </location>
</feature>
<evidence type="ECO:0000256" key="1">
    <source>
        <dbReference type="SAM" id="MobiDB-lite"/>
    </source>
</evidence>
<accession>A0A8S3UNL5</accession>
<protein>
    <submittedName>
        <fullName evidence="2">Uncharacterized protein</fullName>
    </submittedName>
</protein>
<gene>
    <name evidence="2" type="ORF">MEDL_54919</name>
</gene>
<sequence length="263" mass="29859">MPTASTSTPGPVHSLFHTPCDVSDISSAGRTKDDEWDEYGDDPTDATETDFDINRIKSINDLDSLTNDHPLLVYQQPLLDLGNTQICSLCKVCNANISVAVKLLLQQHILNGSTSELENFKNLILMYAPKRHSYSPPVCRARNRLAAIDHNAHSKREVMKNRDGSLRWQRSYNKKTSRWSVHPVKEGKNYDYIQDLIRQILCTRIEDGIGMNRPLELEEDDPRRISAHLAPVPPPPTRDIVATQISRFENLDKTIDYWTGEGH</sequence>
<feature type="region of interest" description="Disordered" evidence="1">
    <location>
        <begin position="1"/>
        <end position="47"/>
    </location>
</feature>
<reference evidence="2" key="1">
    <citation type="submission" date="2021-03" db="EMBL/GenBank/DDBJ databases">
        <authorList>
            <person name="Bekaert M."/>
        </authorList>
    </citation>
    <scope>NUCLEOTIDE SEQUENCE</scope>
</reference>
<dbReference type="AlphaFoldDB" id="A0A8S3UNL5"/>
<keyword evidence="3" id="KW-1185">Reference proteome</keyword>
<proteinExistence type="predicted"/>
<dbReference type="Proteomes" id="UP000683360">
    <property type="component" value="Unassembled WGS sequence"/>
</dbReference>
<comment type="caution">
    <text evidence="2">The sequence shown here is derived from an EMBL/GenBank/DDBJ whole genome shotgun (WGS) entry which is preliminary data.</text>
</comment>
<dbReference type="OrthoDB" id="6150711at2759"/>
<dbReference type="EMBL" id="CAJPWZ010002683">
    <property type="protein sequence ID" value="CAG2242765.1"/>
    <property type="molecule type" value="Genomic_DNA"/>
</dbReference>
<dbReference type="PANTHER" id="PTHR31751:SF7">
    <property type="entry name" value="THAP-TYPE DOMAIN-CONTAINING PROTEIN"/>
    <property type="match status" value="1"/>
</dbReference>
<name>A0A8S3UNL5_MYTED</name>
<organism evidence="2 3">
    <name type="scientific">Mytilus edulis</name>
    <name type="common">Blue mussel</name>
    <dbReference type="NCBI Taxonomy" id="6550"/>
    <lineage>
        <taxon>Eukaryota</taxon>
        <taxon>Metazoa</taxon>
        <taxon>Spiralia</taxon>
        <taxon>Lophotrochozoa</taxon>
        <taxon>Mollusca</taxon>
        <taxon>Bivalvia</taxon>
        <taxon>Autobranchia</taxon>
        <taxon>Pteriomorphia</taxon>
        <taxon>Mytilida</taxon>
        <taxon>Mytiloidea</taxon>
        <taxon>Mytilidae</taxon>
        <taxon>Mytilinae</taxon>
        <taxon>Mytilus</taxon>
    </lineage>
</organism>